<dbReference type="STRING" id="406817.XNC1_1220"/>
<evidence type="ECO:0000313" key="2">
    <source>
        <dbReference type="Proteomes" id="UP000008075"/>
    </source>
</evidence>
<reference evidence="1 2" key="1">
    <citation type="journal article" date="2011" name="PLoS ONE">
        <title>The entomopathogenic bacterial endosymbionts xenorhabdus and photorhabdus: convergent lifestyles from divergent genomes.</title>
        <authorList>
            <person name="Chaston J.M."/>
            <person name="Suen G."/>
            <person name="Tucker S.L."/>
            <person name="Andersen A.W."/>
            <person name="Bhasin A."/>
            <person name="Bode E."/>
            <person name="Bode H.B."/>
            <person name="Brachmann A.O."/>
            <person name="Cowles C.E."/>
            <person name="Cowles K.N."/>
            <person name="Darby C."/>
            <person name="de Leon L."/>
            <person name="Drace K."/>
            <person name="Du Z."/>
            <person name="Givaudan A."/>
            <person name="Herbert Tran E.E."/>
            <person name="Jewell K.A."/>
            <person name="Knack J.J."/>
            <person name="Krasomil-Osterfeld K.C."/>
            <person name="Kukor R."/>
            <person name="Lanois A."/>
            <person name="Latreille P."/>
            <person name="Leimgruber N.K."/>
            <person name="Lipke C.M."/>
            <person name="Liu R."/>
            <person name="Lu X."/>
            <person name="Martens E.C."/>
            <person name="Marri P.R."/>
            <person name="Medigue C."/>
            <person name="Menard M.L."/>
            <person name="Miller N.M."/>
            <person name="Morales-Soto N."/>
            <person name="Norton S."/>
            <person name="Ogier J.C."/>
            <person name="Orchard S.S."/>
            <person name="Park D."/>
            <person name="Park Y."/>
            <person name="Qurollo B.A."/>
            <person name="Sugar D.R."/>
            <person name="Richards G.R."/>
            <person name="Rouy Z."/>
            <person name="Slominski B."/>
            <person name="Slominski K."/>
            <person name="Snyder H."/>
            <person name="Tjaden B.C."/>
            <person name="van der Hoeven R."/>
            <person name="Welch R.D."/>
            <person name="Wheeler C."/>
            <person name="Xiang B."/>
            <person name="Barbazuk B."/>
            <person name="Gaudriault S."/>
            <person name="Goodner B."/>
            <person name="Slater S.C."/>
            <person name="Forst S."/>
            <person name="Goldman B.S."/>
            <person name="Goodrich-Blair H."/>
        </authorList>
    </citation>
    <scope>NUCLEOTIDE SEQUENCE [LARGE SCALE GENOMIC DNA]</scope>
    <source>
        <strain evidence="2">ATCC 19061 / DSM 3370 / CCUG 14189 / LMG 1036 / NCIMB 9965 / AN6</strain>
    </source>
</reference>
<sequence>MDAQNQLIKSLTVIISCETN</sequence>
<organism evidence="1 2">
    <name type="scientific">Xenorhabdus nematophila (strain ATCC 19061 / DSM 3370 / CCUG 14189 / LMG 1036 / NCIMB 9965 / AN6)</name>
    <dbReference type="NCBI Taxonomy" id="406817"/>
    <lineage>
        <taxon>Bacteria</taxon>
        <taxon>Pseudomonadati</taxon>
        <taxon>Pseudomonadota</taxon>
        <taxon>Gammaproteobacteria</taxon>
        <taxon>Enterobacterales</taxon>
        <taxon>Morganellaceae</taxon>
        <taxon>Xenorhabdus</taxon>
    </lineage>
</organism>
<protein>
    <submittedName>
        <fullName evidence="1">Uncharacterized protein</fullName>
    </submittedName>
</protein>
<dbReference type="Proteomes" id="UP000008075">
    <property type="component" value="Chromosome"/>
</dbReference>
<dbReference type="HOGENOM" id="CLU_3428454_0_0_6"/>
<evidence type="ECO:0000313" key="1">
    <source>
        <dbReference type="EMBL" id="CBJ89291.1"/>
    </source>
</evidence>
<dbReference type="KEGG" id="xne:XNC1_1220"/>
<proteinExistence type="predicted"/>
<dbReference type="AlphaFoldDB" id="D3V9Q3"/>
<keyword evidence="2" id="KW-1185">Reference proteome</keyword>
<dbReference type="EMBL" id="FN667742">
    <property type="protein sequence ID" value="CBJ89291.1"/>
    <property type="molecule type" value="Genomic_DNA"/>
</dbReference>
<gene>
    <name evidence="1" type="ordered locus">XNC1_1220</name>
</gene>
<accession>D3V9Q3</accession>
<name>D3V9Q3_XENNA</name>